<dbReference type="GO" id="GO:0004527">
    <property type="term" value="F:exonuclease activity"/>
    <property type="evidence" value="ECO:0007669"/>
    <property type="project" value="UniProtKB-KW"/>
</dbReference>
<protein>
    <submittedName>
        <fullName evidence="3">Endonuclease/Exonuclease/phosphatase family protein</fullName>
    </submittedName>
</protein>
<feature type="domain" description="Endonuclease/exonuclease/phosphatase" evidence="2">
    <location>
        <begin position="35"/>
        <end position="404"/>
    </location>
</feature>
<dbReference type="EMBL" id="FZQA01000001">
    <property type="protein sequence ID" value="SNT67800.1"/>
    <property type="molecule type" value="Genomic_DNA"/>
</dbReference>
<dbReference type="Gene3D" id="3.60.10.10">
    <property type="entry name" value="Endonuclease/exonuclease/phosphatase"/>
    <property type="match status" value="1"/>
</dbReference>
<dbReference type="AlphaFoldDB" id="A0A239PJT1"/>
<organism evidence="3 4">
    <name type="scientific">Amphiplicatus metriothermophilus</name>
    <dbReference type="NCBI Taxonomy" id="1519374"/>
    <lineage>
        <taxon>Bacteria</taxon>
        <taxon>Pseudomonadati</taxon>
        <taxon>Pseudomonadota</taxon>
        <taxon>Alphaproteobacteria</taxon>
        <taxon>Parvularculales</taxon>
        <taxon>Parvularculaceae</taxon>
        <taxon>Amphiplicatus</taxon>
    </lineage>
</organism>
<keyword evidence="1" id="KW-0732">Signal</keyword>
<evidence type="ECO:0000313" key="3">
    <source>
        <dbReference type="EMBL" id="SNT67800.1"/>
    </source>
</evidence>
<accession>A0A239PJT1</accession>
<keyword evidence="3" id="KW-0378">Hydrolase</keyword>
<dbReference type="InterPro" id="IPR005135">
    <property type="entry name" value="Endo/exonuclease/phosphatase"/>
</dbReference>
<keyword evidence="4" id="KW-1185">Reference proteome</keyword>
<dbReference type="InterPro" id="IPR036691">
    <property type="entry name" value="Endo/exonu/phosph_ase_sf"/>
</dbReference>
<proteinExistence type="predicted"/>
<keyword evidence="3" id="KW-0255">Endonuclease</keyword>
<evidence type="ECO:0000313" key="4">
    <source>
        <dbReference type="Proteomes" id="UP000198346"/>
    </source>
</evidence>
<dbReference type="Proteomes" id="UP000198346">
    <property type="component" value="Unassembled WGS sequence"/>
</dbReference>
<evidence type="ECO:0000256" key="1">
    <source>
        <dbReference type="SAM" id="SignalP"/>
    </source>
</evidence>
<name>A0A239PJT1_9PROT</name>
<dbReference type="SUPFAM" id="SSF56219">
    <property type="entry name" value="DNase I-like"/>
    <property type="match status" value="1"/>
</dbReference>
<evidence type="ECO:0000259" key="2">
    <source>
        <dbReference type="Pfam" id="PF03372"/>
    </source>
</evidence>
<gene>
    <name evidence="3" type="ORF">SAMN06297382_0293</name>
</gene>
<reference evidence="3 4" key="1">
    <citation type="submission" date="2017-07" db="EMBL/GenBank/DDBJ databases">
        <authorList>
            <person name="Sun Z.S."/>
            <person name="Albrecht U."/>
            <person name="Echele G."/>
            <person name="Lee C.C."/>
        </authorList>
    </citation>
    <scope>NUCLEOTIDE SEQUENCE [LARGE SCALE GENOMIC DNA]</scope>
    <source>
        <strain evidence="3 4">CGMCC 1.12710</strain>
    </source>
</reference>
<feature type="chain" id="PRO_5013167642" evidence="1">
    <location>
        <begin position="21"/>
        <end position="416"/>
    </location>
</feature>
<dbReference type="GO" id="GO:0004519">
    <property type="term" value="F:endonuclease activity"/>
    <property type="evidence" value="ECO:0007669"/>
    <property type="project" value="UniProtKB-KW"/>
</dbReference>
<feature type="signal peptide" evidence="1">
    <location>
        <begin position="1"/>
        <end position="20"/>
    </location>
</feature>
<dbReference type="PROSITE" id="PS51257">
    <property type="entry name" value="PROKAR_LIPOPROTEIN"/>
    <property type="match status" value="1"/>
</dbReference>
<keyword evidence="3" id="KW-0540">Nuclease</keyword>
<sequence>MRRLCLSAAMLAGLAGCAWEAGPAARPAASTVRFATFNAYLNRPIQGQLASDLATSGDVQARKVAEIIQRVAPDILLLNEFDYDPAGEGLKRFRQNYLEVGWNGAPPAVYPYVFLAPSNTGVASGHDLDRDGAVATEPGSRDYGGDAFGYGAFPGQYAMAILSKYPIDGARARTFQTFLWKDMPGALLPDDPATPEPGDWYDEESLNDFRLSSKSHWDVPVIVNGETVHVLASHPTPPTFDGGEDRNGKRNHDEIRFWADYVSEGSGYIYDDEGVFGGLEPGARFVVMGDLNADPHDGGAVAGAIAQLLDHPSLAPAQAPTSIGGAAQAARQGGINRIHRGDPAADTADFGDDSETGPGNLRLDYVLFSKTGFRDAGGGVFWPAPGAAHYDLVGPGYPVESSDHRLVWRDLAIVTE</sequence>
<dbReference type="Pfam" id="PF03372">
    <property type="entry name" value="Exo_endo_phos"/>
    <property type="match status" value="1"/>
</dbReference>
<keyword evidence="3" id="KW-0269">Exonuclease</keyword>